<name>A0A8H3CVJ2_9AGAM</name>
<dbReference type="Proteomes" id="UP000663850">
    <property type="component" value="Unassembled WGS sequence"/>
</dbReference>
<sequence>MSSRLGVYRLLNDIEKKQGTSLFSVSELLPAAVEHIARTLSPIERRNGPSDDLYKQVQIYKQHLDAAIQGCEHGAELEYKPFCDYICNLAYEIKMDDDDEQLVDSFRKWNQVINEARVNQRKRKRNASLSAKNEQLRKKSIEAGLALVGHTETSAPPNVYCMDAITHRKLDLKSTNTKDIDKTSQNSQLPTTPLDTLNPTDAESSSRSNAGTPFPLPATDNPFGGGFVDSAAVEEQRFKILKTGTVYGFARAPDGSYSMVFAVQFCPLDTLSQTEQKAIDVFVDFLPKAAAHAYEVRGDGSQNTGSKHRGRLYLSGWRPGVTRGELVGEYPPQSEADKLDPTHYIDLYESQKVVNAAWIIMQGKLSPYAIGTTIGTWADTALPMFGSHSNAITSHEPSLGSNMAVSQHDENGDGFADQIHTDQHMDSLPQYHGKLFSFGQWLHVNRNGRLVEGDIIKAAIPDGLFVIPGYKVAFDLGAAGLVRAIWRGGMDAYGTTTSKVNLEHGITRWGMSIQTDRELNQRMRSGTGCVFGAYDWLDEDHKLFLQQAGSG</sequence>
<evidence type="ECO:0000259" key="2">
    <source>
        <dbReference type="Pfam" id="PF20515"/>
    </source>
</evidence>
<dbReference type="InterPro" id="IPR046798">
    <property type="entry name" value="2OG-FeII_Oxy_6"/>
</dbReference>
<evidence type="ECO:0000313" key="4">
    <source>
        <dbReference type="Proteomes" id="UP000663850"/>
    </source>
</evidence>
<proteinExistence type="predicted"/>
<reference evidence="3" key="1">
    <citation type="submission" date="2021-01" db="EMBL/GenBank/DDBJ databases">
        <authorList>
            <person name="Kaushik A."/>
        </authorList>
    </citation>
    <scope>NUCLEOTIDE SEQUENCE</scope>
    <source>
        <strain evidence="3">Type strain: AG8-Rh-89/</strain>
    </source>
</reference>
<feature type="domain" description="Tet-like 2OG-Fe(II) oxygenase" evidence="2">
    <location>
        <begin position="273"/>
        <end position="498"/>
    </location>
</feature>
<feature type="region of interest" description="Disordered" evidence="1">
    <location>
        <begin position="176"/>
        <end position="221"/>
    </location>
</feature>
<organism evidence="3 4">
    <name type="scientific">Rhizoctonia solani</name>
    <dbReference type="NCBI Taxonomy" id="456999"/>
    <lineage>
        <taxon>Eukaryota</taxon>
        <taxon>Fungi</taxon>
        <taxon>Dikarya</taxon>
        <taxon>Basidiomycota</taxon>
        <taxon>Agaricomycotina</taxon>
        <taxon>Agaricomycetes</taxon>
        <taxon>Cantharellales</taxon>
        <taxon>Ceratobasidiaceae</taxon>
        <taxon>Rhizoctonia</taxon>
    </lineage>
</organism>
<feature type="compositionally biased region" description="Polar residues" evidence="1">
    <location>
        <begin position="202"/>
        <end position="211"/>
    </location>
</feature>
<comment type="caution">
    <text evidence="3">The sequence shown here is derived from an EMBL/GenBank/DDBJ whole genome shotgun (WGS) entry which is preliminary data.</text>
</comment>
<gene>
    <name evidence="3" type="ORF">RDB_LOCUS95586</name>
</gene>
<dbReference type="AlphaFoldDB" id="A0A8H3CVJ2"/>
<protein>
    <recommendedName>
        <fullName evidence="2">Tet-like 2OG-Fe(II) oxygenase domain-containing protein</fullName>
    </recommendedName>
</protein>
<evidence type="ECO:0000313" key="3">
    <source>
        <dbReference type="EMBL" id="CAE6501442.1"/>
    </source>
</evidence>
<evidence type="ECO:0000256" key="1">
    <source>
        <dbReference type="SAM" id="MobiDB-lite"/>
    </source>
</evidence>
<feature type="compositionally biased region" description="Low complexity" evidence="1">
    <location>
        <begin position="189"/>
        <end position="201"/>
    </location>
</feature>
<dbReference type="EMBL" id="CAJMWZ010005155">
    <property type="protein sequence ID" value="CAE6501442.1"/>
    <property type="molecule type" value="Genomic_DNA"/>
</dbReference>
<accession>A0A8H3CVJ2</accession>
<dbReference type="Pfam" id="PF20515">
    <property type="entry name" value="2OG-FeII_Oxy_6"/>
    <property type="match status" value="1"/>
</dbReference>